<dbReference type="CDD" id="cd03877">
    <property type="entry name" value="M28_like"/>
    <property type="match status" value="1"/>
</dbReference>
<keyword evidence="3" id="KW-0031">Aminopeptidase</keyword>
<accession>A0A444WHY3</accession>
<dbReference type="InterPro" id="IPR045175">
    <property type="entry name" value="M28_fam"/>
</dbReference>
<dbReference type="AlphaFoldDB" id="A0A444WHY3"/>
<dbReference type="GO" id="GO:0008235">
    <property type="term" value="F:metalloexopeptidase activity"/>
    <property type="evidence" value="ECO:0007669"/>
    <property type="project" value="InterPro"/>
</dbReference>
<dbReference type="GO" id="GO:0006508">
    <property type="term" value="P:proteolysis"/>
    <property type="evidence" value="ECO:0007669"/>
    <property type="project" value="InterPro"/>
</dbReference>
<dbReference type="SUPFAM" id="SSF53187">
    <property type="entry name" value="Zn-dependent exopeptidases"/>
    <property type="match status" value="1"/>
</dbReference>
<comment type="caution">
    <text evidence="3">The sequence shown here is derived from an EMBL/GenBank/DDBJ whole genome shotgun (WGS) entry which is preliminary data.</text>
</comment>
<dbReference type="OrthoDB" id="9764939at2"/>
<keyword evidence="3" id="KW-0378">Hydrolase</keyword>
<feature type="signal peptide" evidence="1">
    <location>
        <begin position="1"/>
        <end position="19"/>
    </location>
</feature>
<evidence type="ECO:0000256" key="1">
    <source>
        <dbReference type="SAM" id="SignalP"/>
    </source>
</evidence>
<proteinExistence type="predicted"/>
<dbReference type="Gene3D" id="3.40.630.10">
    <property type="entry name" value="Zn peptidases"/>
    <property type="match status" value="1"/>
</dbReference>
<feature type="chain" id="PRO_5019369915" evidence="1">
    <location>
        <begin position="20"/>
        <end position="319"/>
    </location>
</feature>
<dbReference type="PANTHER" id="PTHR12147">
    <property type="entry name" value="METALLOPEPTIDASE M28 FAMILY MEMBER"/>
    <property type="match status" value="1"/>
</dbReference>
<dbReference type="PROSITE" id="PS51257">
    <property type="entry name" value="PROKAR_LIPOPROTEIN"/>
    <property type="match status" value="1"/>
</dbReference>
<dbReference type="EMBL" id="JUIW01000001">
    <property type="protein sequence ID" value="RYJ45468.1"/>
    <property type="molecule type" value="Genomic_DNA"/>
</dbReference>
<dbReference type="InterPro" id="IPR007484">
    <property type="entry name" value="Peptidase_M28"/>
</dbReference>
<sequence length="319" mass="35853">MKRISFFFFSALLTLVVGCAGSHTKKENGYKVSEESVATTLKFLTCDELKGRDPGTEGIEEAAKYLEEVFVKNSIKPYFITYRDTLSNFSKPAYNIVGYLEGNDPKLKNEVVVIGAHYDHVGIGKAVAGDSIYNGADDNASGTTAVAEFVNYYAKAKTNKRSILFCFFSAEEKGLLGSKHLAAKLKQANMNVYLMLNYEMIGVPMPAGKDMVAFMTGYGKSNLAEKINEYSGKKFIGYYDFAIKYQLFRASDNYPFYTEFNIPAHTFSTTDMESFHYYHQPGDEFDEMDTAHMADFIQQMIPITEKLINAETKEIVLKD</sequence>
<gene>
    <name evidence="3" type="ORF">NU09_0060</name>
</gene>
<evidence type="ECO:0000259" key="2">
    <source>
        <dbReference type="Pfam" id="PF04389"/>
    </source>
</evidence>
<reference evidence="3 4" key="1">
    <citation type="submission" date="2014-12" db="EMBL/GenBank/DDBJ databases">
        <title>Genome sequence of Flavobacterium beibuense RSKm HC5.</title>
        <authorList>
            <person name="Kim J.F."/>
            <person name="Song J.Y."/>
            <person name="Kwak M.-J."/>
            <person name="Lee S.-W."/>
        </authorList>
    </citation>
    <scope>NUCLEOTIDE SEQUENCE [LARGE SCALE GENOMIC DNA]</scope>
    <source>
        <strain evidence="3 4">RSKm HC5</strain>
    </source>
</reference>
<evidence type="ECO:0000313" key="3">
    <source>
        <dbReference type="EMBL" id="RYJ45468.1"/>
    </source>
</evidence>
<protein>
    <submittedName>
        <fullName evidence="3">Putative aminopeptidase</fullName>
    </submittedName>
</protein>
<keyword evidence="4" id="KW-1185">Reference proteome</keyword>
<name>A0A444WHY3_9FLAO</name>
<feature type="domain" description="Peptidase M28" evidence="2">
    <location>
        <begin position="95"/>
        <end position="300"/>
    </location>
</feature>
<dbReference type="GO" id="GO:0004177">
    <property type="term" value="F:aminopeptidase activity"/>
    <property type="evidence" value="ECO:0007669"/>
    <property type="project" value="UniProtKB-KW"/>
</dbReference>
<keyword evidence="1" id="KW-0732">Signal</keyword>
<evidence type="ECO:0000313" key="4">
    <source>
        <dbReference type="Proteomes" id="UP000289775"/>
    </source>
</evidence>
<dbReference type="Proteomes" id="UP000289775">
    <property type="component" value="Unassembled WGS sequence"/>
</dbReference>
<organism evidence="3 4">
    <name type="scientific">Flavobacterium beibuense</name>
    <dbReference type="NCBI Taxonomy" id="657326"/>
    <lineage>
        <taxon>Bacteria</taxon>
        <taxon>Pseudomonadati</taxon>
        <taxon>Bacteroidota</taxon>
        <taxon>Flavobacteriia</taxon>
        <taxon>Flavobacteriales</taxon>
        <taxon>Flavobacteriaceae</taxon>
        <taxon>Flavobacterium</taxon>
    </lineage>
</organism>
<dbReference type="Pfam" id="PF04389">
    <property type="entry name" value="Peptidase_M28"/>
    <property type="match status" value="1"/>
</dbReference>
<keyword evidence="3" id="KW-0645">Protease</keyword>
<dbReference type="PANTHER" id="PTHR12147:SF26">
    <property type="entry name" value="PEPTIDASE M28 DOMAIN-CONTAINING PROTEIN"/>
    <property type="match status" value="1"/>
</dbReference>